<dbReference type="Proteomes" id="UP000053593">
    <property type="component" value="Unassembled WGS sequence"/>
</dbReference>
<dbReference type="HOGENOM" id="CLU_028894_3_0_1"/>
<keyword evidence="2" id="KW-1185">Reference proteome</keyword>
<accession>A0A0D0CJU4</accession>
<dbReference type="AlphaFoldDB" id="A0A0D0CJU4"/>
<dbReference type="Gene3D" id="3.80.10.10">
    <property type="entry name" value="Ribonuclease Inhibitor"/>
    <property type="match status" value="1"/>
</dbReference>
<evidence type="ECO:0000313" key="1">
    <source>
        <dbReference type="EMBL" id="KIK55313.1"/>
    </source>
</evidence>
<gene>
    <name evidence="1" type="ORF">GYMLUDRAFT_47879</name>
</gene>
<protein>
    <recommendedName>
        <fullName evidence="3">F-box domain-containing protein</fullName>
    </recommendedName>
</protein>
<reference evidence="1 2" key="1">
    <citation type="submission" date="2014-04" db="EMBL/GenBank/DDBJ databases">
        <title>Evolutionary Origins and Diversification of the Mycorrhizal Mutualists.</title>
        <authorList>
            <consortium name="DOE Joint Genome Institute"/>
            <consortium name="Mycorrhizal Genomics Consortium"/>
            <person name="Kohler A."/>
            <person name="Kuo A."/>
            <person name="Nagy L.G."/>
            <person name="Floudas D."/>
            <person name="Copeland A."/>
            <person name="Barry K.W."/>
            <person name="Cichocki N."/>
            <person name="Veneault-Fourrey C."/>
            <person name="LaButti K."/>
            <person name="Lindquist E.A."/>
            <person name="Lipzen A."/>
            <person name="Lundell T."/>
            <person name="Morin E."/>
            <person name="Murat C."/>
            <person name="Riley R."/>
            <person name="Ohm R."/>
            <person name="Sun H."/>
            <person name="Tunlid A."/>
            <person name="Henrissat B."/>
            <person name="Grigoriev I.V."/>
            <person name="Hibbett D.S."/>
            <person name="Martin F."/>
        </authorList>
    </citation>
    <scope>NUCLEOTIDE SEQUENCE [LARGE SCALE GENOMIC DNA]</scope>
    <source>
        <strain evidence="1 2">FD-317 M1</strain>
    </source>
</reference>
<dbReference type="EMBL" id="KN834807">
    <property type="protein sequence ID" value="KIK55313.1"/>
    <property type="molecule type" value="Genomic_DNA"/>
</dbReference>
<dbReference type="OrthoDB" id="2997904at2759"/>
<name>A0A0D0CJU4_9AGAR</name>
<evidence type="ECO:0008006" key="3">
    <source>
        <dbReference type="Google" id="ProtNLM"/>
    </source>
</evidence>
<organism evidence="1 2">
    <name type="scientific">Collybiopsis luxurians FD-317 M1</name>
    <dbReference type="NCBI Taxonomy" id="944289"/>
    <lineage>
        <taxon>Eukaryota</taxon>
        <taxon>Fungi</taxon>
        <taxon>Dikarya</taxon>
        <taxon>Basidiomycota</taxon>
        <taxon>Agaricomycotina</taxon>
        <taxon>Agaricomycetes</taxon>
        <taxon>Agaricomycetidae</taxon>
        <taxon>Agaricales</taxon>
        <taxon>Marasmiineae</taxon>
        <taxon>Omphalotaceae</taxon>
        <taxon>Collybiopsis</taxon>
        <taxon>Collybiopsis luxurians</taxon>
    </lineage>
</organism>
<dbReference type="InterPro" id="IPR032675">
    <property type="entry name" value="LRR_dom_sf"/>
</dbReference>
<sequence length="538" mass="60862">MPPELPFEIWWKILEYLPSDACAIRLRTVNRLFLQIARKLLYGKLTINQYEEQTEHLLKGISSLSLGHHVHSLCIQPWDISSTSQFNGPVERVLSSFDFVQSLFDSGYPKRKAKTLVQHRMHEQIQLLAQTVKKLEDVREYIVDWDVEKPYRVHLFTAALALPRISPFGRTLTKLTVRVPTDRLVRLARLSLPALEELDIHLITLLLSEKYIDGCLEHVVVFINKVAQTLRSLSISSTHLSHNLNLSTFFRNLCMLPFLHLHSFTLSVPYDGYHLPNETNGPDVLRAFLQQSRNIRHLKLSSCSRTPHLRSSSIASRPNGSHGKYWIQRALESPELANALTSLTSLELTIRPLLGDQSGPSLAFISAVAHQLESLVLTDESLTPEEVRRVVNALVPASACRSTTVTSPVSLVHLSLHLQYLSASILNLLAARVDRLESLKLTFNDIKPSSYSDENRTEISVKCESVSLREELSSCASRGTYEKWNLSSLTLFGHLSYCPCGSDWSISLLEQAFRKCIPSLETYSFCEMNTARFTTDLS</sequence>
<proteinExistence type="predicted"/>
<dbReference type="SUPFAM" id="SSF52047">
    <property type="entry name" value="RNI-like"/>
    <property type="match status" value="1"/>
</dbReference>
<evidence type="ECO:0000313" key="2">
    <source>
        <dbReference type="Proteomes" id="UP000053593"/>
    </source>
</evidence>